<proteinExistence type="inferred from homology"/>
<dbReference type="NCBIfam" id="TIGR04427">
    <property type="entry name" value="PLP_DesI"/>
    <property type="match status" value="1"/>
</dbReference>
<evidence type="ECO:0000256" key="4">
    <source>
        <dbReference type="PIRSR" id="PIRSR000390-2"/>
    </source>
</evidence>
<dbReference type="GO" id="GO:0030170">
    <property type="term" value="F:pyridoxal phosphate binding"/>
    <property type="evidence" value="ECO:0007669"/>
    <property type="project" value="TreeGrafter"/>
</dbReference>
<dbReference type="AlphaFoldDB" id="A0A2N8PDX2"/>
<dbReference type="GO" id="GO:0000271">
    <property type="term" value="P:polysaccharide biosynthetic process"/>
    <property type="evidence" value="ECO:0007669"/>
    <property type="project" value="TreeGrafter"/>
</dbReference>
<dbReference type="Proteomes" id="UP000236047">
    <property type="component" value="Unassembled WGS sequence"/>
</dbReference>
<dbReference type="InterPro" id="IPR015421">
    <property type="entry name" value="PyrdxlP-dep_Trfase_major"/>
</dbReference>
<comment type="similarity">
    <text evidence="2 5">Belongs to the DegT/DnrJ/EryC1 family.</text>
</comment>
<evidence type="ECO:0000313" key="7">
    <source>
        <dbReference type="EMBL" id="PNE39221.1"/>
    </source>
</evidence>
<evidence type="ECO:0000256" key="6">
    <source>
        <dbReference type="SAM" id="MobiDB-lite"/>
    </source>
</evidence>
<dbReference type="Gene3D" id="3.90.1150.10">
    <property type="entry name" value="Aspartate Aminotransferase, domain 1"/>
    <property type="match status" value="1"/>
</dbReference>
<reference evidence="8" key="1">
    <citation type="submission" date="2015-09" db="EMBL/GenBank/DDBJ databases">
        <authorList>
            <person name="Graham D.E."/>
            <person name="Mahan K.M."/>
            <person name="Klingeman D.M."/>
            <person name="Fida T."/>
            <person name="Giannone R.J."/>
            <person name="Hettich R.L."/>
            <person name="Parry R.J."/>
            <person name="Spain J.C."/>
        </authorList>
    </citation>
    <scope>NUCLEOTIDE SEQUENCE [LARGE SCALE GENOMIC DNA]</scope>
    <source>
        <strain evidence="8">JCM 4701</strain>
    </source>
</reference>
<dbReference type="InterPro" id="IPR015422">
    <property type="entry name" value="PyrdxlP-dep_Trfase_small"/>
</dbReference>
<keyword evidence="7" id="KW-0032">Aminotransferase</keyword>
<accession>A0A2N8PDX2</accession>
<dbReference type="EMBL" id="LJSN01000003">
    <property type="protein sequence ID" value="PNE39221.1"/>
    <property type="molecule type" value="Genomic_DNA"/>
</dbReference>
<feature type="modified residue" description="N6-(pyridoxal phosphate)lysine" evidence="4">
    <location>
        <position position="200"/>
    </location>
</feature>
<dbReference type="InterPro" id="IPR030967">
    <property type="entry name" value="PLP_DesI"/>
</dbReference>
<gene>
    <name evidence="7" type="ORF">AOB60_35565</name>
</gene>
<keyword evidence="8" id="KW-1185">Reference proteome</keyword>
<dbReference type="PIRSF" id="PIRSF000390">
    <property type="entry name" value="PLP_StrS"/>
    <property type="match status" value="1"/>
</dbReference>
<dbReference type="SUPFAM" id="SSF53383">
    <property type="entry name" value="PLP-dependent transferases"/>
    <property type="match status" value="1"/>
</dbReference>
<comment type="caution">
    <text evidence="7">The sequence shown here is derived from an EMBL/GenBank/DDBJ whole genome shotgun (WGS) entry which is preliminary data.</text>
</comment>
<dbReference type="CDD" id="cd00616">
    <property type="entry name" value="AHBA_syn"/>
    <property type="match status" value="1"/>
</dbReference>
<feature type="region of interest" description="Disordered" evidence="6">
    <location>
        <begin position="390"/>
        <end position="409"/>
    </location>
</feature>
<evidence type="ECO:0000313" key="8">
    <source>
        <dbReference type="Proteomes" id="UP000236047"/>
    </source>
</evidence>
<dbReference type="Gene3D" id="3.40.640.10">
    <property type="entry name" value="Type I PLP-dependent aspartate aminotransferase-like (Major domain)"/>
    <property type="match status" value="1"/>
</dbReference>
<dbReference type="PANTHER" id="PTHR30244">
    <property type="entry name" value="TRANSAMINASE"/>
    <property type="match status" value="1"/>
</dbReference>
<feature type="active site" description="Proton acceptor" evidence="3">
    <location>
        <position position="200"/>
    </location>
</feature>
<evidence type="ECO:0000256" key="3">
    <source>
        <dbReference type="PIRSR" id="PIRSR000390-1"/>
    </source>
</evidence>
<dbReference type="GO" id="GO:0008483">
    <property type="term" value="F:transaminase activity"/>
    <property type="evidence" value="ECO:0007669"/>
    <property type="project" value="UniProtKB-KW"/>
</dbReference>
<name>A0A2N8PDX2_STRNR</name>
<sequence length="409" mass="44489">MKRNIGDLAIFGGSSAFLQPLYVGRPNIGDRSRFFDRVNWALDHQWLTNGGPLAREFEQRVAELAGVRYCVSTCNATVALQLLARATDLSGEVIMPSLTFPATAHAFRWLGLTPVFCDIDSSTGCLDPALVEAAITPRTSAIVPVHLWGRPCAVDELAKVAADHGVKLFYDAAHGLGCTSEGRPIGGFGQAEVFSFHATKVVNAFEGGAVVTDDEELASRIRAMHNFGFAQGRVSTEAGINGKMTEAAAAMGLTSLDAFEETVRQNEANFDSYQAELADLAGLKVVAFDPEERNNYHYLIVEVDAAETGVHRDLLGDVLRSENVVCQRYFSPGCHEMEPYRSERPVTLPHTERLAQKVLALPTGPTVSREDIRRVCDIVRLTVERGHEVTRRANERAQSTAGGEGKGSK</sequence>
<dbReference type="InterPro" id="IPR015424">
    <property type="entry name" value="PyrdxlP-dep_Trfase"/>
</dbReference>
<organism evidence="7 8">
    <name type="scientific">Streptomyces noursei</name>
    <name type="common">Streptomyces albulus</name>
    <dbReference type="NCBI Taxonomy" id="1971"/>
    <lineage>
        <taxon>Bacteria</taxon>
        <taxon>Bacillati</taxon>
        <taxon>Actinomycetota</taxon>
        <taxon>Actinomycetes</taxon>
        <taxon>Kitasatosporales</taxon>
        <taxon>Streptomycetaceae</taxon>
        <taxon>Streptomyces</taxon>
    </lineage>
</organism>
<evidence type="ECO:0000256" key="2">
    <source>
        <dbReference type="ARBA" id="ARBA00037999"/>
    </source>
</evidence>
<dbReference type="Pfam" id="PF01041">
    <property type="entry name" value="DegT_DnrJ_EryC1"/>
    <property type="match status" value="1"/>
</dbReference>
<evidence type="ECO:0000256" key="1">
    <source>
        <dbReference type="ARBA" id="ARBA00022898"/>
    </source>
</evidence>
<keyword evidence="7" id="KW-0808">Transferase</keyword>
<keyword evidence="1 4" id="KW-0663">Pyridoxal phosphate</keyword>
<dbReference type="InterPro" id="IPR000653">
    <property type="entry name" value="DegT/StrS_aminotransferase"/>
</dbReference>
<protein>
    <submittedName>
        <fullName evidence="7">dTDP-4-dehydro-6-deoxyglucose aminotransferase</fullName>
    </submittedName>
</protein>
<evidence type="ECO:0000256" key="5">
    <source>
        <dbReference type="RuleBase" id="RU004508"/>
    </source>
</evidence>
<dbReference type="PANTHER" id="PTHR30244:SF9">
    <property type="entry name" value="PROTEIN RV3402C"/>
    <property type="match status" value="1"/>
</dbReference>